<name>M7STR7_EUTLA</name>
<protein>
    <submittedName>
        <fullName evidence="2">Uncharacterized protein</fullName>
    </submittedName>
</protein>
<feature type="region of interest" description="Disordered" evidence="1">
    <location>
        <begin position="16"/>
        <end position="42"/>
    </location>
</feature>
<dbReference type="KEGG" id="ela:UCREL1_3040"/>
<dbReference type="HOGENOM" id="CLU_2306110_0_0_1"/>
<dbReference type="EMBL" id="KB705995">
    <property type="protein sequence ID" value="EMR69934.1"/>
    <property type="molecule type" value="Genomic_DNA"/>
</dbReference>
<evidence type="ECO:0000313" key="2">
    <source>
        <dbReference type="EMBL" id="EMR69934.1"/>
    </source>
</evidence>
<keyword evidence="3" id="KW-1185">Reference proteome</keyword>
<sequence length="100" mass="11784">MERECINYLADIELDHDNKGENQDVEEDREEDVKGNKEMDEGRGHVAVKAQYMANEMWELIKGLSMRRGDKESMWVKKQLEAIELLEKEWDSVQKAQVEN</sequence>
<proteinExistence type="predicted"/>
<accession>M7STR7</accession>
<evidence type="ECO:0000256" key="1">
    <source>
        <dbReference type="SAM" id="MobiDB-lite"/>
    </source>
</evidence>
<dbReference type="AlphaFoldDB" id="M7STR7"/>
<gene>
    <name evidence="2" type="ORF">UCREL1_3040</name>
</gene>
<organism evidence="2 3">
    <name type="scientific">Eutypa lata (strain UCR-EL1)</name>
    <name type="common">Grapevine dieback disease fungus</name>
    <name type="synonym">Eutypa armeniacae</name>
    <dbReference type="NCBI Taxonomy" id="1287681"/>
    <lineage>
        <taxon>Eukaryota</taxon>
        <taxon>Fungi</taxon>
        <taxon>Dikarya</taxon>
        <taxon>Ascomycota</taxon>
        <taxon>Pezizomycotina</taxon>
        <taxon>Sordariomycetes</taxon>
        <taxon>Xylariomycetidae</taxon>
        <taxon>Xylariales</taxon>
        <taxon>Diatrypaceae</taxon>
        <taxon>Eutypa</taxon>
    </lineage>
</organism>
<reference evidence="3" key="1">
    <citation type="journal article" date="2013" name="Genome Announc.">
        <title>Draft genome sequence of the grapevine dieback fungus Eutypa lata UCR-EL1.</title>
        <authorList>
            <person name="Blanco-Ulate B."/>
            <person name="Rolshausen P.E."/>
            <person name="Cantu D."/>
        </authorList>
    </citation>
    <scope>NUCLEOTIDE SEQUENCE [LARGE SCALE GENOMIC DNA]</scope>
    <source>
        <strain evidence="3">UCR-EL1</strain>
    </source>
</reference>
<dbReference type="Proteomes" id="UP000012174">
    <property type="component" value="Unassembled WGS sequence"/>
</dbReference>
<evidence type="ECO:0000313" key="3">
    <source>
        <dbReference type="Proteomes" id="UP000012174"/>
    </source>
</evidence>
<feature type="compositionally biased region" description="Basic and acidic residues" evidence="1">
    <location>
        <begin position="31"/>
        <end position="42"/>
    </location>
</feature>